<evidence type="ECO:0000256" key="6">
    <source>
        <dbReference type="RuleBase" id="RU003915"/>
    </source>
</evidence>
<dbReference type="PROSITE" id="PS51257">
    <property type="entry name" value="PROKAR_LIPOPROTEIN"/>
    <property type="match status" value="1"/>
</dbReference>
<evidence type="ECO:0000256" key="3">
    <source>
        <dbReference type="ARBA" id="ARBA00023110"/>
    </source>
</evidence>
<dbReference type="RefSeq" id="WP_106990637.1">
    <property type="nucleotide sequence ID" value="NZ_JAVEVW010000017.1"/>
</dbReference>
<dbReference type="Pfam" id="PF01346">
    <property type="entry name" value="FKBP_N"/>
    <property type="match status" value="1"/>
</dbReference>
<comment type="similarity">
    <text evidence="2 6">Belongs to the FKBP-type PPIase family.</text>
</comment>
<dbReference type="PROSITE" id="PS50059">
    <property type="entry name" value="FKBP_PPIASE"/>
    <property type="match status" value="1"/>
</dbReference>
<protein>
    <recommendedName>
        <fullName evidence="6">Peptidyl-prolyl cis-trans isomerase</fullName>
        <ecNumber evidence="6">5.2.1.8</ecNumber>
    </recommendedName>
</protein>
<dbReference type="EMBL" id="PVLF01000013">
    <property type="protein sequence ID" value="PRH82112.1"/>
    <property type="molecule type" value="Genomic_DNA"/>
</dbReference>
<dbReference type="Gene3D" id="1.10.287.460">
    <property type="entry name" value="Peptidyl-prolyl cis-trans isomerase, FKBP-type, N-terminal domain"/>
    <property type="match status" value="1"/>
</dbReference>
<dbReference type="GO" id="GO:0006457">
    <property type="term" value="P:protein folding"/>
    <property type="evidence" value="ECO:0007669"/>
    <property type="project" value="InterPro"/>
</dbReference>
<evidence type="ECO:0000256" key="1">
    <source>
        <dbReference type="ARBA" id="ARBA00000971"/>
    </source>
</evidence>
<dbReference type="Pfam" id="PF00254">
    <property type="entry name" value="FKBP_C"/>
    <property type="match status" value="1"/>
</dbReference>
<keyword evidence="3 5" id="KW-0697">Rotamase</keyword>
<dbReference type="SUPFAM" id="SSF54534">
    <property type="entry name" value="FKBP-like"/>
    <property type="match status" value="1"/>
</dbReference>
<dbReference type="PANTHER" id="PTHR43811:SF57">
    <property type="entry name" value="FKBP-TYPE PEPTIDYL-PROLYL CIS-TRANS ISOMERASE FKPA-RELATED"/>
    <property type="match status" value="1"/>
</dbReference>
<evidence type="ECO:0000313" key="9">
    <source>
        <dbReference type="Proteomes" id="UP000241736"/>
    </source>
</evidence>
<dbReference type="InterPro" id="IPR036944">
    <property type="entry name" value="PPIase_FKBP_N_sf"/>
</dbReference>
<reference evidence="8 9" key="1">
    <citation type="submission" date="2018-03" db="EMBL/GenBank/DDBJ databases">
        <title>Arenimonas caeni sp. nov., isolated from activated sludge.</title>
        <authorList>
            <person name="Liu H."/>
        </authorList>
    </citation>
    <scope>NUCLEOTIDE SEQUENCE [LARGE SCALE GENOMIC DNA]</scope>
    <source>
        <strain evidence="9">z29</strain>
    </source>
</reference>
<accession>A0A2P6M7Z7</accession>
<evidence type="ECO:0000256" key="5">
    <source>
        <dbReference type="PROSITE-ProRule" id="PRU00277"/>
    </source>
</evidence>
<sequence>MNPSLRFAAPLVLASLVLGLSACKKESADEAAPAAAAETAAAEAGAPIIPGIEGLETGRDQVSYMIGLDIGNSMKVIKDDLDLDVVRQAMEDAFEGREPKIDADQMQQIQAAFTAQLQARKAAEDAAKSAAAKAEGEAFLASNKDKPGVQVTESGLQYRVERAGNGASPTAADIVRVHYKGTLLDGEVFDSSYDRGEPAEFGLSQVIPGWSEGVQLMKVGSKYTFWIPAELAYGETGGGPIPGNAMLTFEVELLDIVK</sequence>
<dbReference type="InterPro" id="IPR046357">
    <property type="entry name" value="PPIase_dom_sf"/>
</dbReference>
<dbReference type="Gene3D" id="3.10.50.40">
    <property type="match status" value="1"/>
</dbReference>
<evidence type="ECO:0000256" key="2">
    <source>
        <dbReference type="ARBA" id="ARBA00006577"/>
    </source>
</evidence>
<dbReference type="EC" id="5.2.1.8" evidence="6"/>
<organism evidence="8 9">
    <name type="scientific">Arenimonas caeni</name>
    <dbReference type="NCBI Taxonomy" id="2058085"/>
    <lineage>
        <taxon>Bacteria</taxon>
        <taxon>Pseudomonadati</taxon>
        <taxon>Pseudomonadota</taxon>
        <taxon>Gammaproteobacteria</taxon>
        <taxon>Lysobacterales</taxon>
        <taxon>Lysobacteraceae</taxon>
        <taxon>Arenimonas</taxon>
    </lineage>
</organism>
<gene>
    <name evidence="8" type="ORF">C6N40_08725</name>
</gene>
<comment type="catalytic activity">
    <reaction evidence="1 5 6">
        <text>[protein]-peptidylproline (omega=180) = [protein]-peptidylproline (omega=0)</text>
        <dbReference type="Rhea" id="RHEA:16237"/>
        <dbReference type="Rhea" id="RHEA-COMP:10747"/>
        <dbReference type="Rhea" id="RHEA-COMP:10748"/>
        <dbReference type="ChEBI" id="CHEBI:83833"/>
        <dbReference type="ChEBI" id="CHEBI:83834"/>
        <dbReference type="EC" id="5.2.1.8"/>
    </reaction>
</comment>
<name>A0A2P6M7Z7_9GAMM</name>
<keyword evidence="4 5" id="KW-0413">Isomerase</keyword>
<dbReference type="PANTHER" id="PTHR43811">
    <property type="entry name" value="FKBP-TYPE PEPTIDYL-PROLYL CIS-TRANS ISOMERASE FKPA"/>
    <property type="match status" value="1"/>
</dbReference>
<keyword evidence="9" id="KW-1185">Reference proteome</keyword>
<dbReference type="InterPro" id="IPR000774">
    <property type="entry name" value="PPIase_FKBP_N"/>
</dbReference>
<dbReference type="OrthoDB" id="9814548at2"/>
<dbReference type="FunFam" id="3.10.50.40:FF:000006">
    <property type="entry name" value="Peptidyl-prolyl cis-trans isomerase"/>
    <property type="match status" value="1"/>
</dbReference>
<evidence type="ECO:0000313" key="8">
    <source>
        <dbReference type="EMBL" id="PRH82112.1"/>
    </source>
</evidence>
<dbReference type="InterPro" id="IPR001179">
    <property type="entry name" value="PPIase_FKBP_dom"/>
</dbReference>
<comment type="caution">
    <text evidence="8">The sequence shown here is derived from an EMBL/GenBank/DDBJ whole genome shotgun (WGS) entry which is preliminary data.</text>
</comment>
<proteinExistence type="inferred from homology"/>
<dbReference type="GO" id="GO:0003755">
    <property type="term" value="F:peptidyl-prolyl cis-trans isomerase activity"/>
    <property type="evidence" value="ECO:0007669"/>
    <property type="project" value="UniProtKB-UniRule"/>
</dbReference>
<dbReference type="Proteomes" id="UP000241736">
    <property type="component" value="Unassembled WGS sequence"/>
</dbReference>
<evidence type="ECO:0000259" key="7">
    <source>
        <dbReference type="PROSITE" id="PS50059"/>
    </source>
</evidence>
<evidence type="ECO:0000256" key="4">
    <source>
        <dbReference type="ARBA" id="ARBA00023235"/>
    </source>
</evidence>
<dbReference type="AlphaFoldDB" id="A0A2P6M7Z7"/>
<feature type="domain" description="PPIase FKBP-type" evidence="7">
    <location>
        <begin position="172"/>
        <end position="257"/>
    </location>
</feature>